<keyword evidence="2" id="KW-1185">Reference proteome</keyword>
<gene>
    <name evidence="1" type="ORF">NM688_g9232</name>
</gene>
<dbReference type="EMBL" id="JANHOG010002792">
    <property type="protein sequence ID" value="KAJ3519917.1"/>
    <property type="molecule type" value="Genomic_DNA"/>
</dbReference>
<reference evidence="1" key="1">
    <citation type="submission" date="2022-07" db="EMBL/GenBank/DDBJ databases">
        <title>Genome Sequence of Phlebia brevispora.</title>
        <authorList>
            <person name="Buettner E."/>
        </authorList>
    </citation>
    <scope>NUCLEOTIDE SEQUENCE</scope>
    <source>
        <strain evidence="1">MPL23</strain>
    </source>
</reference>
<proteinExistence type="predicted"/>
<name>A0ACC1RHZ9_9APHY</name>
<comment type="caution">
    <text evidence="1">The sequence shown here is derived from an EMBL/GenBank/DDBJ whole genome shotgun (WGS) entry which is preliminary data.</text>
</comment>
<dbReference type="Proteomes" id="UP001148662">
    <property type="component" value="Unassembled WGS sequence"/>
</dbReference>
<evidence type="ECO:0000313" key="2">
    <source>
        <dbReference type="Proteomes" id="UP001148662"/>
    </source>
</evidence>
<sequence length="532" mass="58277">MMHKQEAQDIEQATTYVQTQPDNKTRRYDRQLRLWAASGQAALESSRVLVISASATSTSILKNLVLPGIGHFTILDPAKVTPADAGNNFFLNGHASIGKSRAEEAVPLLKELNESVDGAADTRSIEEVLETNEGREWVKGFSLVIAHNLNSQTLDTLSRLLLAGHYKPPADGCALLWLPGRFLYSISRTLHETAPSLRLLRPFPALKEWATSLDYAALDPTDHGQVPFVVILVKAAEQWKAEHNGSLPTSYAEKQAFKAYIYSLKVKLDEENFEEAEAQAFRLWSEKPVSSDVAALFDLPPLSNPGNADETIEGNVAFHALLKTLKLFVESPDGPGTLPLTSSLPDMKTDTQSYVKLQRMYKEQARIENELFKELLKKNFPDIAIEEAMVDAFVKNAHHIKLLRGKRFGALDEDKAALASALEISPRETATHLALSALAELLSRGTEPSGITDEALTKEVQSLVGQGVELPEQLADAVGELTRAPTADMPNIAAFLGGMVAQEAIKMITRQYVPIVGYCVVDLVDSWTGIIG</sequence>
<accession>A0ACC1RHZ9</accession>
<organism evidence="1 2">
    <name type="scientific">Phlebia brevispora</name>
    <dbReference type="NCBI Taxonomy" id="194682"/>
    <lineage>
        <taxon>Eukaryota</taxon>
        <taxon>Fungi</taxon>
        <taxon>Dikarya</taxon>
        <taxon>Basidiomycota</taxon>
        <taxon>Agaricomycotina</taxon>
        <taxon>Agaricomycetes</taxon>
        <taxon>Polyporales</taxon>
        <taxon>Meruliaceae</taxon>
        <taxon>Phlebia</taxon>
    </lineage>
</organism>
<evidence type="ECO:0000313" key="1">
    <source>
        <dbReference type="EMBL" id="KAJ3519917.1"/>
    </source>
</evidence>
<protein>
    <submittedName>
        <fullName evidence="1">Uncharacterized protein</fullName>
    </submittedName>
</protein>